<feature type="transmembrane region" description="Helical" evidence="1">
    <location>
        <begin position="46"/>
        <end position="65"/>
    </location>
</feature>
<dbReference type="RefSeq" id="WP_310339355.1">
    <property type="nucleotide sequence ID" value="NZ_JAVDXO010000001.1"/>
</dbReference>
<evidence type="ECO:0000313" key="3">
    <source>
        <dbReference type="Proteomes" id="UP001268089"/>
    </source>
</evidence>
<accession>A0ABU1ZIF2</accession>
<name>A0ABU1ZIF2_9BURK</name>
<reference evidence="2 3" key="1">
    <citation type="submission" date="2023-07" db="EMBL/GenBank/DDBJ databases">
        <title>Sorghum-associated microbial communities from plants grown in Nebraska, USA.</title>
        <authorList>
            <person name="Schachtman D."/>
        </authorList>
    </citation>
    <scope>NUCLEOTIDE SEQUENCE [LARGE SCALE GENOMIC DNA]</scope>
    <source>
        <strain evidence="2 3">BE308</strain>
    </source>
</reference>
<dbReference type="Proteomes" id="UP001268089">
    <property type="component" value="Unassembled WGS sequence"/>
</dbReference>
<proteinExistence type="predicted"/>
<keyword evidence="1" id="KW-0812">Transmembrane</keyword>
<gene>
    <name evidence="2" type="ORF">J2X15_000583</name>
</gene>
<sequence length="160" mass="18221">MDQENTNITATNVVELGGKSWTAYFWSGIFAIVLLLLSVAFLGANIFGGLIVLSVSLLIIALRFYSIKSHRLYMDDIGVWRSSGILPWTKGTSGVKWRDLDEAVFFKSMFSWMFKSYSIRIGHRFTKDSEVFLDHWDRGDKAVMAINARHQELVRANALH</sequence>
<evidence type="ECO:0000313" key="2">
    <source>
        <dbReference type="EMBL" id="MDR7305317.1"/>
    </source>
</evidence>
<evidence type="ECO:0000256" key="1">
    <source>
        <dbReference type="SAM" id="Phobius"/>
    </source>
</evidence>
<evidence type="ECO:0008006" key="4">
    <source>
        <dbReference type="Google" id="ProtNLM"/>
    </source>
</evidence>
<keyword evidence="3" id="KW-1185">Reference proteome</keyword>
<keyword evidence="1" id="KW-1133">Transmembrane helix</keyword>
<feature type="transmembrane region" description="Helical" evidence="1">
    <location>
        <begin position="21"/>
        <end position="40"/>
    </location>
</feature>
<comment type="caution">
    <text evidence="2">The sequence shown here is derived from an EMBL/GenBank/DDBJ whole genome shotgun (WGS) entry which is preliminary data.</text>
</comment>
<protein>
    <recommendedName>
        <fullName evidence="4">DUF304 domain-containing protein</fullName>
    </recommendedName>
</protein>
<keyword evidence="1" id="KW-0472">Membrane</keyword>
<dbReference type="EMBL" id="JAVDXO010000001">
    <property type="protein sequence ID" value="MDR7305317.1"/>
    <property type="molecule type" value="Genomic_DNA"/>
</dbReference>
<organism evidence="2 3">
    <name type="scientific">Rhodoferax saidenbachensis</name>
    <dbReference type="NCBI Taxonomy" id="1484693"/>
    <lineage>
        <taxon>Bacteria</taxon>
        <taxon>Pseudomonadati</taxon>
        <taxon>Pseudomonadota</taxon>
        <taxon>Betaproteobacteria</taxon>
        <taxon>Burkholderiales</taxon>
        <taxon>Comamonadaceae</taxon>
        <taxon>Rhodoferax</taxon>
    </lineage>
</organism>